<keyword evidence="1" id="KW-0472">Membrane</keyword>
<organism evidence="2">
    <name type="scientific">Ixodes ricinus</name>
    <name type="common">Common tick</name>
    <name type="synonym">Acarus ricinus</name>
    <dbReference type="NCBI Taxonomy" id="34613"/>
    <lineage>
        <taxon>Eukaryota</taxon>
        <taxon>Metazoa</taxon>
        <taxon>Ecdysozoa</taxon>
        <taxon>Arthropoda</taxon>
        <taxon>Chelicerata</taxon>
        <taxon>Arachnida</taxon>
        <taxon>Acari</taxon>
        <taxon>Parasitiformes</taxon>
        <taxon>Ixodida</taxon>
        <taxon>Ixodoidea</taxon>
        <taxon>Ixodidae</taxon>
        <taxon>Ixodinae</taxon>
        <taxon>Ixodes</taxon>
    </lineage>
</organism>
<sequence>MAVRKLWVRTTAASVGMHLLTVNVGGSMSFPISCRCAFISGDVPQYAAVSYWHISIQLSFLVLWLICWHIGPPGSFQKNTLNFTRRSWEP</sequence>
<keyword evidence="1" id="KW-1133">Transmembrane helix</keyword>
<protein>
    <submittedName>
        <fullName evidence="2">Uncharacterized protein</fullName>
    </submittedName>
</protein>
<proteinExistence type="predicted"/>
<reference evidence="2" key="1">
    <citation type="submission" date="2019-12" db="EMBL/GenBank/DDBJ databases">
        <title>An insight into the sialome of adult female Ixodes ricinus ticks feeding for 6 days.</title>
        <authorList>
            <person name="Perner J."/>
            <person name="Ribeiro J.M.C."/>
        </authorList>
    </citation>
    <scope>NUCLEOTIDE SEQUENCE</scope>
    <source>
        <strain evidence="2">Semi-engorged</strain>
        <tissue evidence="2">Salivary glands</tissue>
    </source>
</reference>
<feature type="transmembrane region" description="Helical" evidence="1">
    <location>
        <begin position="50"/>
        <end position="71"/>
    </location>
</feature>
<accession>A0A6B0U1F4</accession>
<dbReference type="EMBL" id="GIFC01004229">
    <property type="protein sequence ID" value="MXU86312.1"/>
    <property type="molecule type" value="Transcribed_RNA"/>
</dbReference>
<evidence type="ECO:0000313" key="2">
    <source>
        <dbReference type="EMBL" id="MXU86312.1"/>
    </source>
</evidence>
<name>A0A6B0U1F4_IXORI</name>
<dbReference type="AlphaFoldDB" id="A0A6B0U1F4"/>
<keyword evidence="1" id="KW-0812">Transmembrane</keyword>
<evidence type="ECO:0000256" key="1">
    <source>
        <dbReference type="SAM" id="Phobius"/>
    </source>
</evidence>